<dbReference type="InterPro" id="IPR012337">
    <property type="entry name" value="RNaseH-like_sf"/>
</dbReference>
<reference evidence="13" key="2">
    <citation type="submission" date="2025-09" db="UniProtKB">
        <authorList>
            <consortium name="Ensembl"/>
        </authorList>
    </citation>
    <scope>IDENTIFICATION</scope>
</reference>
<keyword evidence="5" id="KW-0540">Nuclease</keyword>
<dbReference type="InterPro" id="IPR043128">
    <property type="entry name" value="Rev_trsase/Diguanyl_cyclase"/>
</dbReference>
<dbReference type="InterPro" id="IPR000477">
    <property type="entry name" value="RT_dom"/>
</dbReference>
<dbReference type="FunFam" id="3.10.20.370:FF:000001">
    <property type="entry name" value="Retrovirus-related Pol polyprotein from transposon 17.6-like protein"/>
    <property type="match status" value="1"/>
</dbReference>
<dbReference type="InterPro" id="IPR036397">
    <property type="entry name" value="RNaseH_sf"/>
</dbReference>
<dbReference type="InterPro" id="IPR041588">
    <property type="entry name" value="Integrase_H2C2"/>
</dbReference>
<feature type="domain" description="Reverse transcriptase" evidence="11">
    <location>
        <begin position="358"/>
        <end position="537"/>
    </location>
</feature>
<evidence type="ECO:0000259" key="11">
    <source>
        <dbReference type="PROSITE" id="PS50878"/>
    </source>
</evidence>
<feature type="compositionally biased region" description="Acidic residues" evidence="10">
    <location>
        <begin position="1354"/>
        <end position="1387"/>
    </location>
</feature>
<feature type="compositionally biased region" description="Acidic residues" evidence="10">
    <location>
        <begin position="1285"/>
        <end position="1296"/>
    </location>
</feature>
<accession>A0A8P4KHY6</accession>
<dbReference type="InterPro" id="IPR001584">
    <property type="entry name" value="Integrase_cat-core"/>
</dbReference>
<evidence type="ECO:0000256" key="8">
    <source>
        <dbReference type="ARBA" id="ARBA00022918"/>
    </source>
</evidence>
<dbReference type="Gene3D" id="3.30.420.10">
    <property type="entry name" value="Ribonuclease H-like superfamily/Ribonuclease H"/>
    <property type="match status" value="1"/>
</dbReference>
<feature type="region of interest" description="Disordered" evidence="10">
    <location>
        <begin position="1354"/>
        <end position="1400"/>
    </location>
</feature>
<dbReference type="Ensembl" id="ENSDLAT00005069280.1">
    <property type="protein sequence ID" value="ENSDLAP00005075883.1"/>
    <property type="gene ID" value="ENSDLAG00005032293.1"/>
</dbReference>
<dbReference type="Gene3D" id="3.30.70.270">
    <property type="match status" value="2"/>
</dbReference>
<dbReference type="PROSITE" id="PS50878">
    <property type="entry name" value="RT_POL"/>
    <property type="match status" value="1"/>
</dbReference>
<dbReference type="Pfam" id="PF17921">
    <property type="entry name" value="Integrase_H2C2"/>
    <property type="match status" value="1"/>
</dbReference>
<keyword evidence="6" id="KW-0255">Endonuclease</keyword>
<dbReference type="GO" id="GO:0003964">
    <property type="term" value="F:RNA-directed DNA polymerase activity"/>
    <property type="evidence" value="ECO:0007669"/>
    <property type="project" value="UniProtKB-KW"/>
</dbReference>
<dbReference type="EC" id="3.1.26.4" evidence="2"/>
<dbReference type="InterPro" id="IPR041373">
    <property type="entry name" value="RT_RNaseH"/>
</dbReference>
<protein>
    <recommendedName>
        <fullName evidence="9">Gypsy retrotransposon integrase-like protein 1</fullName>
        <ecNumber evidence="2">3.1.26.4</ecNumber>
    </recommendedName>
</protein>
<dbReference type="SUPFAM" id="SSF56672">
    <property type="entry name" value="DNA/RNA polymerases"/>
    <property type="match status" value="1"/>
</dbReference>
<dbReference type="GeneTree" id="ENSGT01100000263500"/>
<feature type="region of interest" description="Disordered" evidence="10">
    <location>
        <begin position="1265"/>
        <end position="1334"/>
    </location>
</feature>
<keyword evidence="4" id="KW-0548">Nucleotidyltransferase</keyword>
<sequence length="1455" mass="166627">MVECYIQGRKTQALWDTGSQVCIVDQKWKRRHLPHEKLRDVSELLDAPNDLQITAANGQNMPYEGFIEVTFGLAADGADPKELVVPMLVMKGGRLSQPILGFNVIEQIIKTSTTGEPDVMRTEQLHETLRTAFPCLQRENVTAFIDLVTVGQSCDYVVKTTREKVIVPKHTSVQIDCKVQTRPLKKDTTLLFEPDINPQWAEGLEFSETLIKLRSGVSPYIVLDVQNPTDHDIELSGRTVVGTVQQVQAVYPATVFERPNHPPPASVSQVNAESEQSTDIPWNPPINLSHLSEPERVIAQNMLREECSSFSKSDDDIGCIEKLKLSISLKDMDPVARTYLSVPKPLYKEMKDYLHNLIAQGWVKKSNSPYASPVVCVRKKDGSLRLCIDYRELNKKTHPDRQPIPRVQDILDSLGGHSWFSLLDQGKAYHQGFMDEGSRPLTAFVTPWGLYEWIRIPFGLMNAPAAFQRCMEECLEEVRDNICIPYLDDTLVYSQSFENHVNHVRKVLQLLRKHGIKLKPSKCELFKHEVRYLGRIVSAEGSKIDPADTLAVRALKDKRPNNVGELRAIMGLLSYYRQYIQNFSRIAGPLYNLLKGTPEDNNVPRHRTSIRQVAGKNKGVPSHKPITWTEEHQRILERLIDCLVEPPVLGFPDFSKPFVLHTDASNQGLGAVLYQLQNEKLRVIAYGSRTLTASERNYHLHSGKLEFLALKWAVTEKFRDYLYYAPTFTVFSDNNPLTYVLSSARLNATGCRWVAELADFHFTIRYRPGKENVDADSLSRMPVNIEEMMTQCTEELASDCVAATTQAVESQDTSSPGVCPVQCTTVNEATHKAFSAAEIRQAQQDDKNIGSVMQCKLTDNKPSGHELSALSMQSKCLLREWERLHIDEDGILRRKTTNKTQLVLPERYKTIVLKELHDEMGHQGIDRTTSLIRDRFFWPYMQKEIEHYVSRMCTCLKQKTPCKETRAPLTSIVTTQPFELVSIDFLHLDKCKGGYEYILIIVDHFTRFAQAYATTSKSAKTVADRIFNDYALKFGLPTRIHHDQGGEFENQLFAQLKKNCGVLGSRTTPYHPQGNGQVERFNRTLLQMLKTLTDKQKTNWKESLNKLIYAYNCTRCEVTGFSPFYLLFGRSPRLPIDLLFGLTSETGKADHRAYMEKWKREMQEAYGIVQENAKKSAERSKRHYDVKVRSSVLCPGDRVLVRNLTPRGGTGKLRNHWEENIHVVTRQVGEDIPVYEVKPEQGRGRSRVIHRNLLLPCDHLPLEIQPKESSKQKKRLTKSATENANLEEEEEDDECEYYYKPVIQSQVPSAETTTEHDDTQEDDQETSVLSTDEPVFEERLLTNTDELEIQQENVLQEEDDQSEDLQPVEETQDEILDSPDPDSGEDDREQRHDLQRRERRAPKIFTYDQLGTPTCYSAAHVNEMLYQYQPVLYREVQPMWTNPYQIYQPVLMQRY</sequence>
<keyword evidence="7" id="KW-0378">Hydrolase</keyword>
<name>A0A8P4KHY6_DICLA</name>
<dbReference type="PANTHER" id="PTHR37984:SF15">
    <property type="entry name" value="INTEGRASE CATALYTIC DOMAIN-CONTAINING PROTEIN"/>
    <property type="match status" value="1"/>
</dbReference>
<dbReference type="GO" id="GO:0015074">
    <property type="term" value="P:DNA integration"/>
    <property type="evidence" value="ECO:0007669"/>
    <property type="project" value="InterPro"/>
</dbReference>
<dbReference type="Pfam" id="PF00665">
    <property type="entry name" value="rve"/>
    <property type="match status" value="1"/>
</dbReference>
<dbReference type="CDD" id="cd09274">
    <property type="entry name" value="RNase_HI_RT_Ty3"/>
    <property type="match status" value="1"/>
</dbReference>
<evidence type="ECO:0000256" key="1">
    <source>
        <dbReference type="ARBA" id="ARBA00010879"/>
    </source>
</evidence>
<dbReference type="GO" id="GO:0003676">
    <property type="term" value="F:nucleic acid binding"/>
    <property type="evidence" value="ECO:0007669"/>
    <property type="project" value="InterPro"/>
</dbReference>
<evidence type="ECO:0000256" key="2">
    <source>
        <dbReference type="ARBA" id="ARBA00012180"/>
    </source>
</evidence>
<dbReference type="InterPro" id="IPR050951">
    <property type="entry name" value="Retrovirus_Pol_polyprotein"/>
</dbReference>
<feature type="domain" description="Integrase catalytic" evidence="12">
    <location>
        <begin position="973"/>
        <end position="1131"/>
    </location>
</feature>
<evidence type="ECO:0000256" key="6">
    <source>
        <dbReference type="ARBA" id="ARBA00022759"/>
    </source>
</evidence>
<evidence type="ECO:0000256" key="10">
    <source>
        <dbReference type="SAM" id="MobiDB-lite"/>
    </source>
</evidence>
<dbReference type="Pfam" id="PF00078">
    <property type="entry name" value="RVT_1"/>
    <property type="match status" value="1"/>
</dbReference>
<evidence type="ECO:0000313" key="14">
    <source>
        <dbReference type="Proteomes" id="UP000694389"/>
    </source>
</evidence>
<organism evidence="13 14">
    <name type="scientific">Dicentrarchus labrax</name>
    <name type="common">European seabass</name>
    <name type="synonym">Morone labrax</name>
    <dbReference type="NCBI Taxonomy" id="13489"/>
    <lineage>
        <taxon>Eukaryota</taxon>
        <taxon>Metazoa</taxon>
        <taxon>Chordata</taxon>
        <taxon>Craniata</taxon>
        <taxon>Vertebrata</taxon>
        <taxon>Euteleostomi</taxon>
        <taxon>Actinopterygii</taxon>
        <taxon>Neopterygii</taxon>
        <taxon>Teleostei</taxon>
        <taxon>Neoteleostei</taxon>
        <taxon>Acanthomorphata</taxon>
        <taxon>Eupercaria</taxon>
        <taxon>Moronidae</taxon>
        <taxon>Dicentrarchus</taxon>
    </lineage>
</organism>
<evidence type="ECO:0000256" key="3">
    <source>
        <dbReference type="ARBA" id="ARBA00022679"/>
    </source>
</evidence>
<evidence type="ECO:0000313" key="13">
    <source>
        <dbReference type="Ensembl" id="ENSDLAP00005075883.1"/>
    </source>
</evidence>
<keyword evidence="8" id="KW-0695">RNA-directed DNA polymerase</keyword>
<dbReference type="Gene3D" id="3.10.10.10">
    <property type="entry name" value="HIV Type 1 Reverse Transcriptase, subunit A, domain 1"/>
    <property type="match status" value="1"/>
</dbReference>
<dbReference type="SUPFAM" id="SSF53098">
    <property type="entry name" value="Ribonuclease H-like"/>
    <property type="match status" value="1"/>
</dbReference>
<dbReference type="GO" id="GO:0004523">
    <property type="term" value="F:RNA-DNA hybrid ribonuclease activity"/>
    <property type="evidence" value="ECO:0007669"/>
    <property type="project" value="UniProtKB-EC"/>
</dbReference>
<dbReference type="PANTHER" id="PTHR37984">
    <property type="entry name" value="PROTEIN CBG26694"/>
    <property type="match status" value="1"/>
</dbReference>
<dbReference type="Pfam" id="PF17917">
    <property type="entry name" value="RT_RNaseH"/>
    <property type="match status" value="1"/>
</dbReference>
<evidence type="ECO:0000256" key="7">
    <source>
        <dbReference type="ARBA" id="ARBA00022801"/>
    </source>
</evidence>
<evidence type="ECO:0000256" key="4">
    <source>
        <dbReference type="ARBA" id="ARBA00022695"/>
    </source>
</evidence>
<keyword evidence="3" id="KW-0808">Transferase</keyword>
<proteinExistence type="inferred from homology"/>
<dbReference type="FunFam" id="3.30.420.10:FF:000032">
    <property type="entry name" value="Retrovirus-related Pol polyprotein from transposon 297-like Protein"/>
    <property type="match status" value="1"/>
</dbReference>
<dbReference type="CDD" id="cd01647">
    <property type="entry name" value="RT_LTR"/>
    <property type="match status" value="1"/>
</dbReference>
<comment type="similarity">
    <text evidence="1">Belongs to the beta type-B retroviral polymerase family. HERV class-II K(HML-2) pol subfamily.</text>
</comment>
<feature type="compositionally biased region" description="Polar residues" evidence="10">
    <location>
        <begin position="266"/>
        <end position="280"/>
    </location>
</feature>
<dbReference type="InterPro" id="IPR043502">
    <property type="entry name" value="DNA/RNA_pol_sf"/>
</dbReference>
<feature type="region of interest" description="Disordered" evidence="10">
    <location>
        <begin position="258"/>
        <end position="285"/>
    </location>
</feature>
<keyword evidence="14" id="KW-1185">Reference proteome</keyword>
<evidence type="ECO:0000259" key="12">
    <source>
        <dbReference type="PROSITE" id="PS50994"/>
    </source>
</evidence>
<dbReference type="FunFam" id="1.10.340.70:FF:000001">
    <property type="entry name" value="Retrovirus-related Pol polyprotein from transposon gypsy-like Protein"/>
    <property type="match status" value="1"/>
</dbReference>
<evidence type="ECO:0000256" key="9">
    <source>
        <dbReference type="ARBA" id="ARBA00039658"/>
    </source>
</evidence>
<dbReference type="PROSITE" id="PS50994">
    <property type="entry name" value="INTEGRASE"/>
    <property type="match status" value="1"/>
</dbReference>
<evidence type="ECO:0000256" key="5">
    <source>
        <dbReference type="ARBA" id="ARBA00022722"/>
    </source>
</evidence>
<reference evidence="13" key="1">
    <citation type="submission" date="2025-08" db="UniProtKB">
        <authorList>
            <consortium name="Ensembl"/>
        </authorList>
    </citation>
    <scope>IDENTIFICATION</scope>
</reference>
<dbReference type="Gene3D" id="1.10.340.70">
    <property type="match status" value="1"/>
</dbReference>
<dbReference type="Proteomes" id="UP000694389">
    <property type="component" value="Unassembled WGS sequence"/>
</dbReference>
<dbReference type="CDD" id="cd00303">
    <property type="entry name" value="retropepsin_like"/>
    <property type="match status" value="1"/>
</dbReference>